<proteinExistence type="predicted"/>
<reference evidence="1" key="1">
    <citation type="submission" date="2020-03" db="EMBL/GenBank/DDBJ databases">
        <title>The deep terrestrial virosphere.</title>
        <authorList>
            <person name="Holmfeldt K."/>
            <person name="Nilsson E."/>
            <person name="Simone D."/>
            <person name="Lopez-Fernandez M."/>
            <person name="Wu X."/>
            <person name="de Brujin I."/>
            <person name="Lundin D."/>
            <person name="Andersson A."/>
            <person name="Bertilsson S."/>
            <person name="Dopson M."/>
        </authorList>
    </citation>
    <scope>NUCLEOTIDE SEQUENCE</scope>
    <source>
        <strain evidence="1">TM448A00171</strain>
        <strain evidence="2">TM448B00200</strain>
    </source>
</reference>
<gene>
    <name evidence="1" type="ORF">TM448A00171_0019</name>
    <name evidence="2" type="ORF">TM448B00200_0005</name>
</gene>
<name>A0A6H1ZCU4_9ZZZZ</name>
<organism evidence="1">
    <name type="scientific">viral metagenome</name>
    <dbReference type="NCBI Taxonomy" id="1070528"/>
    <lineage>
        <taxon>unclassified sequences</taxon>
        <taxon>metagenomes</taxon>
        <taxon>organismal metagenomes</taxon>
    </lineage>
</organism>
<dbReference type="EMBL" id="MT144599">
    <property type="protein sequence ID" value="QJH94298.1"/>
    <property type="molecule type" value="Genomic_DNA"/>
</dbReference>
<protein>
    <submittedName>
        <fullName evidence="1">Uncharacterized protein</fullName>
    </submittedName>
</protein>
<dbReference type="AlphaFoldDB" id="A0A6H1ZCU4"/>
<dbReference type="EMBL" id="MT143984">
    <property type="protein sequence ID" value="QJA45000.1"/>
    <property type="molecule type" value="Genomic_DNA"/>
</dbReference>
<accession>A0A6H1ZCU4</accession>
<evidence type="ECO:0000313" key="2">
    <source>
        <dbReference type="EMBL" id="QJH94298.1"/>
    </source>
</evidence>
<sequence>MVTTQEILKKYGISQTDVKKLGEPQSPKLFGKEVEFKGATVGGARFDIKTPEDDLLKKYEVRTEKARAVKAEREAGGERLAGAQLDDLVGLANTINKLEDLLAEMKQKKYPTGILAGKMPYKQYIYGPEYEVWRTRGEEVFQQYRKAITGAQASVKELAYLRPIMPSEKDTFRTWIIKAEKQISDNRKKVKTTLNVLEKAGYNIDAVRDVYNRSFEEEFF</sequence>
<evidence type="ECO:0000313" key="1">
    <source>
        <dbReference type="EMBL" id="QJA45000.1"/>
    </source>
</evidence>